<sequence length="337" mass="35342">MTSTAPATNAPTNDQKLEALVAKMDAVTKLSMDLTRVCIDVQNVVPGIALSKQSWELARACMDIKGELRPVITDLMSSASAAAQAASTAAQTPAGGAPVTGWVQGVAVTPDQLEASFAGLNVAEDLTWQVVCIGCEPGLYTTADEANPFLDGVPNQFRRKKDSLVEALAFYCHRYETGRVHKWNEAPDAAPAAANAPAAASSSHFAAAAPVASTAASSSHSAQSPPCPPPPNRYVQQTQGGIIICTMQVTLASNVHLILTGAVEVLLGGASFHPGDRARVRLGLRGYILLGMVFYTCNGRKPVNTMCLKLNKGPLREPSSVFKPAAGLRGLANRQIP</sequence>
<name>A0AAD7JLT5_9AGAR</name>
<reference evidence="1" key="1">
    <citation type="submission" date="2023-03" db="EMBL/GenBank/DDBJ databases">
        <title>Massive genome expansion in bonnet fungi (Mycena s.s.) driven by repeated elements and novel gene families across ecological guilds.</title>
        <authorList>
            <consortium name="Lawrence Berkeley National Laboratory"/>
            <person name="Harder C.B."/>
            <person name="Miyauchi S."/>
            <person name="Viragh M."/>
            <person name="Kuo A."/>
            <person name="Thoen E."/>
            <person name="Andreopoulos B."/>
            <person name="Lu D."/>
            <person name="Skrede I."/>
            <person name="Drula E."/>
            <person name="Henrissat B."/>
            <person name="Morin E."/>
            <person name="Kohler A."/>
            <person name="Barry K."/>
            <person name="LaButti K."/>
            <person name="Morin E."/>
            <person name="Salamov A."/>
            <person name="Lipzen A."/>
            <person name="Mereny Z."/>
            <person name="Hegedus B."/>
            <person name="Baldrian P."/>
            <person name="Stursova M."/>
            <person name="Weitz H."/>
            <person name="Taylor A."/>
            <person name="Grigoriev I.V."/>
            <person name="Nagy L.G."/>
            <person name="Martin F."/>
            <person name="Kauserud H."/>
        </authorList>
    </citation>
    <scope>NUCLEOTIDE SEQUENCE</scope>
    <source>
        <strain evidence="1">CBHHK182m</strain>
    </source>
</reference>
<dbReference type="AlphaFoldDB" id="A0AAD7JLT5"/>
<organism evidence="1 2">
    <name type="scientific">Mycena metata</name>
    <dbReference type="NCBI Taxonomy" id="1033252"/>
    <lineage>
        <taxon>Eukaryota</taxon>
        <taxon>Fungi</taxon>
        <taxon>Dikarya</taxon>
        <taxon>Basidiomycota</taxon>
        <taxon>Agaricomycotina</taxon>
        <taxon>Agaricomycetes</taxon>
        <taxon>Agaricomycetidae</taxon>
        <taxon>Agaricales</taxon>
        <taxon>Marasmiineae</taxon>
        <taxon>Mycenaceae</taxon>
        <taxon>Mycena</taxon>
    </lineage>
</organism>
<proteinExistence type="predicted"/>
<comment type="caution">
    <text evidence="1">The sequence shown here is derived from an EMBL/GenBank/DDBJ whole genome shotgun (WGS) entry which is preliminary data.</text>
</comment>
<evidence type="ECO:0000313" key="2">
    <source>
        <dbReference type="Proteomes" id="UP001215598"/>
    </source>
</evidence>
<protein>
    <submittedName>
        <fullName evidence="1">Uncharacterized protein</fullName>
    </submittedName>
</protein>
<gene>
    <name evidence="1" type="ORF">B0H16DRAFT_1453230</name>
</gene>
<accession>A0AAD7JLT5</accession>
<dbReference type="EMBL" id="JARKIB010000021">
    <property type="protein sequence ID" value="KAJ7767605.1"/>
    <property type="molecule type" value="Genomic_DNA"/>
</dbReference>
<dbReference type="Proteomes" id="UP001215598">
    <property type="component" value="Unassembled WGS sequence"/>
</dbReference>
<keyword evidence="2" id="KW-1185">Reference proteome</keyword>
<evidence type="ECO:0000313" key="1">
    <source>
        <dbReference type="EMBL" id="KAJ7767605.1"/>
    </source>
</evidence>